<dbReference type="InterPro" id="IPR012677">
    <property type="entry name" value="Nucleotide-bd_a/b_plait_sf"/>
</dbReference>
<dbReference type="Proteomes" id="UP000187203">
    <property type="component" value="Unassembled WGS sequence"/>
</dbReference>
<dbReference type="OrthoDB" id="15688at2759"/>
<reference evidence="9" key="1">
    <citation type="submission" date="2013-09" db="EMBL/GenBank/DDBJ databases">
        <title>Corchorus olitorius genome sequencing.</title>
        <authorList>
            <person name="Alam M."/>
            <person name="Haque M.S."/>
            <person name="Islam M.S."/>
            <person name="Emdad E.M."/>
            <person name="Islam M.M."/>
            <person name="Ahmed B."/>
            <person name="Halim A."/>
            <person name="Hossen Q.M.M."/>
            <person name="Hossain M.Z."/>
            <person name="Ahmed R."/>
            <person name="Khan M.M."/>
            <person name="Islam R."/>
            <person name="Rashid M.M."/>
            <person name="Khan S.A."/>
            <person name="Rahman M.S."/>
            <person name="Alam M."/>
            <person name="Yahiya A.S."/>
            <person name="Khan M.S."/>
            <person name="Azam M.S."/>
            <person name="Haque T."/>
            <person name="Lashkar M.Z.H."/>
            <person name="Akhand A.I."/>
            <person name="Morshed G."/>
            <person name="Roy S."/>
            <person name="Uddin K.S."/>
            <person name="Rabeya T."/>
            <person name="Hossain A.S."/>
            <person name="Chowdhury A."/>
            <person name="Snigdha A.R."/>
            <person name="Mortoza M.S."/>
            <person name="Matin S.A."/>
            <person name="Hoque S.M.E."/>
            <person name="Islam M.K."/>
            <person name="Roy D.K."/>
            <person name="Haider R."/>
            <person name="Moosa M.M."/>
            <person name="Elias S.M."/>
            <person name="Hasan A.M."/>
            <person name="Jahan S."/>
            <person name="Shafiuddin M."/>
            <person name="Mahmood N."/>
            <person name="Shommy N.S."/>
        </authorList>
    </citation>
    <scope>NUCLEOTIDE SEQUENCE [LARGE SCALE GENOMIC DNA]</scope>
    <source>
        <strain evidence="9">cv. O-4</strain>
    </source>
</reference>
<dbReference type="PANTHER" id="PTHR45894">
    <property type="entry name" value="RNA-BINDING PROTEIN 8A"/>
    <property type="match status" value="1"/>
</dbReference>
<name>A0A1R3KQY5_9ROSI</name>
<accession>A0A1R3KQY5</accession>
<evidence type="ECO:0000259" key="7">
    <source>
        <dbReference type="PROSITE" id="PS50102"/>
    </source>
</evidence>
<evidence type="ECO:0000313" key="8">
    <source>
        <dbReference type="EMBL" id="OMP09495.1"/>
    </source>
</evidence>
<sequence>MEDDGNDVHNAAEGWIIIVRGVHKEAQEDDLYNVFADFGELKSLHLNLDRRTGYVKGYALIEYGDFEAAQTAISSLDGARLFGQAISVDWAFKKAPSGGRRSVFLHLLIVW</sequence>
<dbReference type="PROSITE" id="PS50102">
    <property type="entry name" value="RRM"/>
    <property type="match status" value="1"/>
</dbReference>
<dbReference type="SUPFAM" id="SSF54928">
    <property type="entry name" value="RNA-binding domain, RBD"/>
    <property type="match status" value="1"/>
</dbReference>
<dbReference type="InterPro" id="IPR035979">
    <property type="entry name" value="RBD_domain_sf"/>
</dbReference>
<keyword evidence="9" id="KW-1185">Reference proteome</keyword>
<evidence type="ECO:0000256" key="5">
    <source>
        <dbReference type="ARBA" id="ARBA00023242"/>
    </source>
</evidence>
<proteinExistence type="predicted"/>
<dbReference type="GO" id="GO:0005634">
    <property type="term" value="C:nucleus"/>
    <property type="evidence" value="ECO:0007669"/>
    <property type="project" value="UniProtKB-SubCell"/>
</dbReference>
<evidence type="ECO:0000313" key="9">
    <source>
        <dbReference type="Proteomes" id="UP000187203"/>
    </source>
</evidence>
<evidence type="ECO:0000256" key="4">
    <source>
        <dbReference type="ARBA" id="ARBA00022884"/>
    </source>
</evidence>
<evidence type="ECO:0000256" key="2">
    <source>
        <dbReference type="ARBA" id="ARBA00004496"/>
    </source>
</evidence>
<dbReference type="SMART" id="SM00360">
    <property type="entry name" value="RRM"/>
    <property type="match status" value="1"/>
</dbReference>
<dbReference type="AlphaFoldDB" id="A0A1R3KQY5"/>
<protein>
    <recommendedName>
        <fullName evidence="7">RRM domain-containing protein</fullName>
    </recommendedName>
</protein>
<keyword evidence="5" id="KW-0539">Nucleus</keyword>
<dbReference type="InterPro" id="IPR008111">
    <property type="entry name" value="RNA-bd_8"/>
</dbReference>
<feature type="domain" description="RRM" evidence="7">
    <location>
        <begin position="15"/>
        <end position="93"/>
    </location>
</feature>
<gene>
    <name evidence="8" type="ORF">COLO4_05419</name>
</gene>
<evidence type="ECO:0000256" key="6">
    <source>
        <dbReference type="PROSITE-ProRule" id="PRU00176"/>
    </source>
</evidence>
<dbReference type="PRINTS" id="PR01738">
    <property type="entry name" value="RNABINDINGM8"/>
</dbReference>
<keyword evidence="4 6" id="KW-0694">RNA-binding</keyword>
<organism evidence="8 9">
    <name type="scientific">Corchorus olitorius</name>
    <dbReference type="NCBI Taxonomy" id="93759"/>
    <lineage>
        <taxon>Eukaryota</taxon>
        <taxon>Viridiplantae</taxon>
        <taxon>Streptophyta</taxon>
        <taxon>Embryophyta</taxon>
        <taxon>Tracheophyta</taxon>
        <taxon>Spermatophyta</taxon>
        <taxon>Magnoliopsida</taxon>
        <taxon>eudicotyledons</taxon>
        <taxon>Gunneridae</taxon>
        <taxon>Pentapetalae</taxon>
        <taxon>rosids</taxon>
        <taxon>malvids</taxon>
        <taxon>Malvales</taxon>
        <taxon>Malvaceae</taxon>
        <taxon>Grewioideae</taxon>
        <taxon>Apeibeae</taxon>
        <taxon>Corchorus</taxon>
    </lineage>
</organism>
<keyword evidence="3" id="KW-0963">Cytoplasm</keyword>
<dbReference type="GO" id="GO:0003729">
    <property type="term" value="F:mRNA binding"/>
    <property type="evidence" value="ECO:0007669"/>
    <property type="project" value="InterPro"/>
</dbReference>
<dbReference type="Pfam" id="PF00076">
    <property type="entry name" value="RRM_1"/>
    <property type="match status" value="1"/>
</dbReference>
<comment type="caution">
    <text evidence="8">The sequence shown here is derived from an EMBL/GenBank/DDBJ whole genome shotgun (WGS) entry which is preliminary data.</text>
</comment>
<dbReference type="STRING" id="93759.A0A1R3KQY5"/>
<dbReference type="EMBL" id="AWUE01012343">
    <property type="protein sequence ID" value="OMP09495.1"/>
    <property type="molecule type" value="Genomic_DNA"/>
</dbReference>
<dbReference type="CDD" id="cd12324">
    <property type="entry name" value="RRM_RBM8"/>
    <property type="match status" value="1"/>
</dbReference>
<dbReference type="Gene3D" id="3.30.70.330">
    <property type="match status" value="1"/>
</dbReference>
<evidence type="ECO:0000256" key="1">
    <source>
        <dbReference type="ARBA" id="ARBA00004123"/>
    </source>
</evidence>
<dbReference type="GO" id="GO:0006396">
    <property type="term" value="P:RNA processing"/>
    <property type="evidence" value="ECO:0007669"/>
    <property type="project" value="InterPro"/>
</dbReference>
<dbReference type="InterPro" id="IPR033744">
    <property type="entry name" value="RRM_RBM8"/>
</dbReference>
<evidence type="ECO:0000256" key="3">
    <source>
        <dbReference type="ARBA" id="ARBA00022490"/>
    </source>
</evidence>
<dbReference type="GO" id="GO:0005737">
    <property type="term" value="C:cytoplasm"/>
    <property type="evidence" value="ECO:0007669"/>
    <property type="project" value="UniProtKB-SubCell"/>
</dbReference>
<dbReference type="InterPro" id="IPR000504">
    <property type="entry name" value="RRM_dom"/>
</dbReference>
<comment type="subcellular location">
    <subcellularLocation>
        <location evidence="2">Cytoplasm</location>
    </subcellularLocation>
    <subcellularLocation>
        <location evidence="1">Nucleus</location>
    </subcellularLocation>
</comment>